<dbReference type="Pfam" id="PF03810">
    <property type="entry name" value="IBN_N"/>
    <property type="match status" value="1"/>
</dbReference>
<protein>
    <recommendedName>
        <fullName evidence="8">Importin N-terminal domain-containing protein</fullName>
    </recommendedName>
</protein>
<feature type="domain" description="Importin N-terminal" evidence="8">
    <location>
        <begin position="31"/>
        <end position="97"/>
    </location>
</feature>
<dbReference type="SMART" id="SM00913">
    <property type="entry name" value="IBN_N"/>
    <property type="match status" value="1"/>
</dbReference>
<dbReference type="GeneID" id="136822354"/>
<comment type="subcellular location">
    <subcellularLocation>
        <location evidence="2">Cytoplasm</location>
    </subcellularLocation>
    <subcellularLocation>
        <location evidence="1">Nucleus</location>
    </subcellularLocation>
</comment>
<dbReference type="Gene3D" id="1.25.10.10">
    <property type="entry name" value="Leucine-rich Repeat Variant"/>
    <property type="match status" value="1"/>
</dbReference>
<name>A0A7M5USJ4_9CNID</name>
<comment type="similarity">
    <text evidence="3">Belongs to the exportin family.</text>
</comment>
<sequence>MASDEATLKGLNDLLDEFFGPTSNNDRKRQIEELLNNFGLQDGAWRQCIYFLTKSSNQYVQMYSFSIFENLINQRWHGLLGEDKQQIRKFLYNYMVNKYNAVPPFIRNKSIKSVVIIGRYDWPMFYPNFFSNIIKLLQNPDTSLVGVLALQMISEEFISPREDLSMQRRQELKESLLQHIPNALHILTELLTSISHKFKHIVSTVTPPPSPIQRSPYTTPNHSPIHRLTVPGSTTSPQKIEAVVMSAQSEELCIAIFDCLTQYISWLPLSRFITPSLVTKIFNYAEYGCNLAVMKGSDKVIGTKVGINAMSCINEILSKKFIPAEYESFLFQMFQQTFKLLQVMTSGSEGGVLKTVDESYIEKFTEYLSLFIGNHLRRFEPSDHFPTVELLYLFLKYTMQQNLPETFSSCLDIWIIFLDYLVDKVSSCITSNFKVAAMERYVACLQELLIEMLQKIQFQHNADWLDTVDMEKYDDDSETEWEKFISPCLEVIEKISQLLPEESFTQCSQIFKENLDVYFALSNVISNDCLTLPSSNECKTLHIRLLDLSTGFRIMGRLSGLFTDDVNFRNRYEQSEVLIGSLIQGAMFGGFYKTYQVKVQDESLRNDLIEVHAQAIASVQAYCHWLVKCQGAAQNNENGLQQFQSIVVSMLDTIHTLFSKEVPERISSAAAHLLVSITTTVRPSFFLRIEQGQKLFQAVEGGCKECSQTVQTLLYRALSNSLILTWNFLNDAQQEWESRSENHRNLINTLCKDISSINMAALLSNPAAKEQYKSTIKTICSILSDIVDAASSEGTKSRKIMFNSVHEYIDVFSHMLTAYITDTDVADKIMSFLLECLRSLRIQMGTVGVEKLVNTLLELLKRDQILYIIQSGNTSGINALSRFLKMLELIVQEHNPSFKTLLPNVISFCLNDILPILAEHNVPDLKMDLLELFHQLLLQNWRYFFKSNVLSKMNGEDQIQHEDQFLTILKAFGQPLMETEIELFKKSIQVLESINSKNRLYQKALFQTTMLSSFLQVLMNSLVTKSHNLLQEEIIQGVYSMVSTNFDAYFSQFIPSFLMNTGGLTDHQKSQLHANYKRHQDTPSFMTSLQQFIGDLRYLQIVNSSLPKGTITL</sequence>
<dbReference type="InterPro" id="IPR011989">
    <property type="entry name" value="ARM-like"/>
</dbReference>
<dbReference type="Pfam" id="PF08389">
    <property type="entry name" value="Xpo1"/>
    <property type="match status" value="1"/>
</dbReference>
<dbReference type="GO" id="GO:0005049">
    <property type="term" value="F:nuclear export signal receptor activity"/>
    <property type="evidence" value="ECO:0007669"/>
    <property type="project" value="InterPro"/>
</dbReference>
<keyword evidence="4" id="KW-0813">Transport</keyword>
<dbReference type="GO" id="GO:0031267">
    <property type="term" value="F:small GTPase binding"/>
    <property type="evidence" value="ECO:0007669"/>
    <property type="project" value="InterPro"/>
</dbReference>
<evidence type="ECO:0000256" key="7">
    <source>
        <dbReference type="ARBA" id="ARBA00023242"/>
    </source>
</evidence>
<dbReference type="GO" id="GO:0005634">
    <property type="term" value="C:nucleus"/>
    <property type="evidence" value="ECO:0007669"/>
    <property type="project" value="UniProtKB-SubCell"/>
</dbReference>
<keyword evidence="5" id="KW-0963">Cytoplasm</keyword>
<dbReference type="InterPro" id="IPR013598">
    <property type="entry name" value="Exportin-1/Importin-b-like"/>
</dbReference>
<keyword evidence="6" id="KW-0653">Protein transport</keyword>
<evidence type="ECO:0000256" key="6">
    <source>
        <dbReference type="ARBA" id="ARBA00022927"/>
    </source>
</evidence>
<evidence type="ECO:0000259" key="8">
    <source>
        <dbReference type="PROSITE" id="PS50166"/>
    </source>
</evidence>
<dbReference type="EnsemblMetazoa" id="CLYHEMT005133.1">
    <property type="protein sequence ID" value="CLYHEMP005133.1"/>
    <property type="gene ID" value="CLYHEMG005133"/>
</dbReference>
<organism evidence="9 10">
    <name type="scientific">Clytia hemisphaerica</name>
    <dbReference type="NCBI Taxonomy" id="252671"/>
    <lineage>
        <taxon>Eukaryota</taxon>
        <taxon>Metazoa</taxon>
        <taxon>Cnidaria</taxon>
        <taxon>Hydrozoa</taxon>
        <taxon>Hydroidolina</taxon>
        <taxon>Leptothecata</taxon>
        <taxon>Obeliida</taxon>
        <taxon>Clytiidae</taxon>
        <taxon>Clytia</taxon>
    </lineage>
</organism>
<reference evidence="9" key="1">
    <citation type="submission" date="2021-01" db="UniProtKB">
        <authorList>
            <consortium name="EnsemblMetazoa"/>
        </authorList>
    </citation>
    <scope>IDENTIFICATION</scope>
</reference>
<evidence type="ECO:0000256" key="1">
    <source>
        <dbReference type="ARBA" id="ARBA00004123"/>
    </source>
</evidence>
<dbReference type="RefSeq" id="XP_066934694.1">
    <property type="nucleotide sequence ID" value="XM_067078593.1"/>
</dbReference>
<dbReference type="InterPro" id="IPR016024">
    <property type="entry name" value="ARM-type_fold"/>
</dbReference>
<evidence type="ECO:0000256" key="3">
    <source>
        <dbReference type="ARBA" id="ARBA00009466"/>
    </source>
</evidence>
<evidence type="ECO:0000256" key="4">
    <source>
        <dbReference type="ARBA" id="ARBA00022448"/>
    </source>
</evidence>
<dbReference type="PANTHER" id="PTHR21452:SF4">
    <property type="entry name" value="EXPORTIN-6"/>
    <property type="match status" value="1"/>
</dbReference>
<dbReference type="GO" id="GO:0006611">
    <property type="term" value="P:protein export from nucleus"/>
    <property type="evidence" value="ECO:0007669"/>
    <property type="project" value="InterPro"/>
</dbReference>
<evidence type="ECO:0000256" key="5">
    <source>
        <dbReference type="ARBA" id="ARBA00022490"/>
    </source>
</evidence>
<evidence type="ECO:0000256" key="2">
    <source>
        <dbReference type="ARBA" id="ARBA00004496"/>
    </source>
</evidence>
<proteinExistence type="inferred from homology"/>
<dbReference type="PANTHER" id="PTHR21452">
    <property type="entry name" value="EXPORTIN-6"/>
    <property type="match status" value="1"/>
</dbReference>
<dbReference type="SUPFAM" id="SSF48371">
    <property type="entry name" value="ARM repeat"/>
    <property type="match status" value="1"/>
</dbReference>
<dbReference type="OrthoDB" id="10261013at2759"/>
<keyword evidence="10" id="KW-1185">Reference proteome</keyword>
<dbReference type="GO" id="GO:0005737">
    <property type="term" value="C:cytoplasm"/>
    <property type="evidence" value="ECO:0007669"/>
    <property type="project" value="UniProtKB-SubCell"/>
</dbReference>
<evidence type="ECO:0000313" key="9">
    <source>
        <dbReference type="EnsemblMetazoa" id="CLYHEMP005133.1"/>
    </source>
</evidence>
<dbReference type="Proteomes" id="UP000594262">
    <property type="component" value="Unplaced"/>
</dbReference>
<keyword evidence="7" id="KW-0539">Nucleus</keyword>
<dbReference type="InterPro" id="IPR040016">
    <property type="entry name" value="XPO6"/>
</dbReference>
<dbReference type="AlphaFoldDB" id="A0A7M5USJ4"/>
<dbReference type="PROSITE" id="PS50166">
    <property type="entry name" value="IMPORTIN_B_NT"/>
    <property type="match status" value="1"/>
</dbReference>
<dbReference type="InterPro" id="IPR001494">
    <property type="entry name" value="Importin-beta_N"/>
</dbReference>
<accession>A0A7M5USJ4</accession>
<evidence type="ECO:0000313" key="10">
    <source>
        <dbReference type="Proteomes" id="UP000594262"/>
    </source>
</evidence>